<reference evidence="2 3" key="1">
    <citation type="submission" date="2021-06" db="EMBL/GenBank/DDBJ databases">
        <authorList>
            <person name="Sun Q."/>
            <person name="Li D."/>
        </authorList>
    </citation>
    <scope>NUCLEOTIDE SEQUENCE [LARGE SCALE GENOMIC DNA]</scope>
    <source>
        <strain evidence="2 3">MSJ-5</strain>
    </source>
</reference>
<dbReference type="EMBL" id="JAHLQK010000002">
    <property type="protein sequence ID" value="MBU5675841.1"/>
    <property type="molecule type" value="Genomic_DNA"/>
</dbReference>
<gene>
    <name evidence="2" type="ORF">KQI88_05375</name>
</gene>
<comment type="caution">
    <text evidence="2">The sequence shown here is derived from an EMBL/GenBank/DDBJ whole genome shotgun (WGS) entry which is preliminary data.</text>
</comment>
<protein>
    <submittedName>
        <fullName evidence="2">Class I SAM-dependent methyltransferase</fullName>
    </submittedName>
</protein>
<dbReference type="GO" id="GO:0032259">
    <property type="term" value="P:methylation"/>
    <property type="evidence" value="ECO:0007669"/>
    <property type="project" value="UniProtKB-KW"/>
</dbReference>
<evidence type="ECO:0000259" key="1">
    <source>
        <dbReference type="Pfam" id="PF13649"/>
    </source>
</evidence>
<dbReference type="InterPro" id="IPR050508">
    <property type="entry name" value="Methyltransf_Superfamily"/>
</dbReference>
<keyword evidence="2" id="KW-0808">Transferase</keyword>
<dbReference type="RefSeq" id="WP_216415334.1">
    <property type="nucleotide sequence ID" value="NZ_JAHLQK010000002.1"/>
</dbReference>
<accession>A0ABS6G3A0</accession>
<dbReference type="GO" id="GO:0008168">
    <property type="term" value="F:methyltransferase activity"/>
    <property type="evidence" value="ECO:0007669"/>
    <property type="project" value="UniProtKB-KW"/>
</dbReference>
<dbReference type="Pfam" id="PF13649">
    <property type="entry name" value="Methyltransf_25"/>
    <property type="match status" value="1"/>
</dbReference>
<evidence type="ECO:0000313" key="2">
    <source>
        <dbReference type="EMBL" id="MBU5675841.1"/>
    </source>
</evidence>
<dbReference type="CDD" id="cd02440">
    <property type="entry name" value="AdoMet_MTases"/>
    <property type="match status" value="1"/>
</dbReference>
<organism evidence="2 3">
    <name type="scientific">Alkaliphilus flagellatus</name>
    <dbReference type="NCBI Taxonomy" id="2841507"/>
    <lineage>
        <taxon>Bacteria</taxon>
        <taxon>Bacillati</taxon>
        <taxon>Bacillota</taxon>
        <taxon>Clostridia</taxon>
        <taxon>Peptostreptococcales</taxon>
        <taxon>Natronincolaceae</taxon>
        <taxon>Alkaliphilus</taxon>
    </lineage>
</organism>
<dbReference type="PANTHER" id="PTHR42912">
    <property type="entry name" value="METHYLTRANSFERASE"/>
    <property type="match status" value="1"/>
</dbReference>
<feature type="domain" description="Methyltransferase" evidence="1">
    <location>
        <begin position="44"/>
        <end position="142"/>
    </location>
</feature>
<name>A0ABS6G3A0_9FIRM</name>
<evidence type="ECO:0000313" key="3">
    <source>
        <dbReference type="Proteomes" id="UP000779508"/>
    </source>
</evidence>
<proteinExistence type="predicted"/>
<keyword evidence="2" id="KW-0489">Methyltransferase</keyword>
<dbReference type="InterPro" id="IPR041698">
    <property type="entry name" value="Methyltransf_25"/>
</dbReference>
<dbReference type="Proteomes" id="UP000779508">
    <property type="component" value="Unassembled WGS sequence"/>
</dbReference>
<keyword evidence="3" id="KW-1185">Reference proteome</keyword>
<sequence>MKTVVNFYENYDEESRLTINNARKIEFIMTTSALNNHIERHHKVLELGAGTGVYSFYYAGKGNPVVATDITPKHIEIIKQKLKEREDAISLQAEVANAIDLSEYESEDFDVVLCLGPMYHLTDEHNRFKCIEESLRVLKKGGLLAVAYINKHFVLNSVMIRDKNFLTHNFIDKILNTGVIREGEDECFWTDAFFTTPDSMESLVNKFDIEIIDHIATDGLSPYLRNVIDEMNDEEYNAWIYYNLKSCREKSILGMSNHGLLLCKKK</sequence>
<dbReference type="PANTHER" id="PTHR42912:SF93">
    <property type="entry name" value="N6-ADENOSINE-METHYLTRANSFERASE TMT1A"/>
    <property type="match status" value="1"/>
</dbReference>